<comment type="caution">
    <text evidence="2">The sequence shown here is derived from an EMBL/GenBank/DDBJ whole genome shotgun (WGS) entry which is preliminary data.</text>
</comment>
<dbReference type="InterPro" id="IPR010982">
    <property type="entry name" value="Lambda_DNA-bd_dom_sf"/>
</dbReference>
<sequence length="228" mass="25836">MSEVNGGSAPKKRGSDEAKAWAQERSEGFGFAVQFWRKKMELTAVELSNRTREIGYPITRATIAKIESNQRNSKMDFLEVCVLAAALEVTPSDLVFFGYPDKEVKITPRSSVTAAEASEWFFGGSLYNQFSDIHNPRLTQSQSRRQTFANFKQATESFEKKYKPEFSGRQWILAGDFSRTGEGKASGVVLTALRIHYKELRRLRLEHIEAGGYVDLPAWIDTTEVYPF</sequence>
<gene>
    <name evidence="2" type="ORF">WMQ01_06995</name>
</gene>
<evidence type="ECO:0000313" key="2">
    <source>
        <dbReference type="EMBL" id="MEK0145817.1"/>
    </source>
</evidence>
<feature type="domain" description="HTH cro/C1-type" evidence="1">
    <location>
        <begin position="58"/>
        <end position="94"/>
    </location>
</feature>
<name>A0ABU8Y2H6_9CORY</name>
<proteinExistence type="predicted"/>
<organism evidence="2 3">
    <name type="scientific">Corynebacterium yonathiae</name>
    <dbReference type="NCBI Taxonomy" id="2913504"/>
    <lineage>
        <taxon>Bacteria</taxon>
        <taxon>Bacillati</taxon>
        <taxon>Actinomycetota</taxon>
        <taxon>Actinomycetes</taxon>
        <taxon>Mycobacteriales</taxon>
        <taxon>Corynebacteriaceae</taxon>
        <taxon>Corynebacterium</taxon>
    </lineage>
</organism>
<accession>A0ABU8Y2H6</accession>
<dbReference type="PROSITE" id="PS50943">
    <property type="entry name" value="HTH_CROC1"/>
    <property type="match status" value="1"/>
</dbReference>
<dbReference type="EMBL" id="JBBMGJ010000012">
    <property type="protein sequence ID" value="MEK0145817.1"/>
    <property type="molecule type" value="Genomic_DNA"/>
</dbReference>
<dbReference type="Proteomes" id="UP001371299">
    <property type="component" value="Unassembled WGS sequence"/>
</dbReference>
<dbReference type="Gene3D" id="1.10.260.40">
    <property type="entry name" value="lambda repressor-like DNA-binding domains"/>
    <property type="match status" value="1"/>
</dbReference>
<protein>
    <submittedName>
        <fullName evidence="2">Helix-turn-helix transcriptional regulator</fullName>
    </submittedName>
</protein>
<evidence type="ECO:0000313" key="3">
    <source>
        <dbReference type="Proteomes" id="UP001371299"/>
    </source>
</evidence>
<dbReference type="InterPro" id="IPR001387">
    <property type="entry name" value="Cro/C1-type_HTH"/>
</dbReference>
<dbReference type="RefSeq" id="WP_340418545.1">
    <property type="nucleotide sequence ID" value="NZ_JBBMGJ010000012.1"/>
</dbReference>
<dbReference type="SUPFAM" id="SSF47413">
    <property type="entry name" value="lambda repressor-like DNA-binding domains"/>
    <property type="match status" value="1"/>
</dbReference>
<reference evidence="2 3" key="1">
    <citation type="submission" date="2024-01" db="EMBL/GenBank/DDBJ databases">
        <title>Description of two novel Corynebacterium species isolated from human nasal passages and skin.</title>
        <authorList>
            <person name="Popowitch E."/>
            <person name="Tran T.H."/>
            <person name="Escapa I.F."/>
            <person name="Bhatt E."/>
            <person name="Sozat A.K."/>
            <person name="Roberts A.Q."/>
            <person name="Segre J.A."/>
            <person name="Kong H."/>
            <person name="Conlan S."/>
            <person name="Lemon K.P."/>
            <person name="Kelly M.S."/>
        </authorList>
    </citation>
    <scope>NUCLEOTIDE SEQUENCE [LARGE SCALE GENOMIC DNA]</scope>
    <source>
        <strain evidence="2 3">KPL2619</strain>
    </source>
</reference>
<evidence type="ECO:0000259" key="1">
    <source>
        <dbReference type="PROSITE" id="PS50943"/>
    </source>
</evidence>
<keyword evidence="3" id="KW-1185">Reference proteome</keyword>